<dbReference type="AlphaFoldDB" id="A0AAD9IEJ3"/>
<reference evidence="2" key="1">
    <citation type="submission" date="2021-01" db="EMBL/GenBank/DDBJ databases">
        <authorList>
            <person name="Eckstrom K.M.E."/>
        </authorList>
    </citation>
    <scope>NUCLEOTIDE SEQUENCE</scope>
    <source>
        <strain evidence="2">UVCC 0001</strain>
    </source>
</reference>
<dbReference type="Proteomes" id="UP001255856">
    <property type="component" value="Unassembled WGS sequence"/>
</dbReference>
<feature type="chain" id="PRO_5042104858" evidence="1">
    <location>
        <begin position="21"/>
        <end position="248"/>
    </location>
</feature>
<gene>
    <name evidence="2" type="ORF">QBZ16_001673</name>
</gene>
<proteinExistence type="predicted"/>
<evidence type="ECO:0000313" key="3">
    <source>
        <dbReference type="Proteomes" id="UP001255856"/>
    </source>
</evidence>
<feature type="signal peptide" evidence="1">
    <location>
        <begin position="1"/>
        <end position="20"/>
    </location>
</feature>
<organism evidence="2 3">
    <name type="scientific">Prototheca wickerhamii</name>
    <dbReference type="NCBI Taxonomy" id="3111"/>
    <lineage>
        <taxon>Eukaryota</taxon>
        <taxon>Viridiplantae</taxon>
        <taxon>Chlorophyta</taxon>
        <taxon>core chlorophytes</taxon>
        <taxon>Trebouxiophyceae</taxon>
        <taxon>Chlorellales</taxon>
        <taxon>Chlorellaceae</taxon>
        <taxon>Prototheca</taxon>
    </lineage>
</organism>
<accession>A0AAD9IEJ3</accession>
<name>A0AAD9IEJ3_PROWI</name>
<keyword evidence="3" id="KW-1185">Reference proteome</keyword>
<protein>
    <submittedName>
        <fullName evidence="2">Uncharacterized protein</fullName>
    </submittedName>
</protein>
<evidence type="ECO:0000313" key="2">
    <source>
        <dbReference type="EMBL" id="KAK2075565.1"/>
    </source>
</evidence>
<dbReference type="EMBL" id="JASFZW010000014">
    <property type="protein sequence ID" value="KAK2075565.1"/>
    <property type="molecule type" value="Genomic_DNA"/>
</dbReference>
<sequence length="248" mass="26299">MKPIAVVLLLVLGAASHGRAEDPDAVLAGIGEALMSSFPASSLTTMQSQFTSYLASAEKGMLSGFSSLANKFAGFNGMNLTTVLPDTGDTDIGDSLEDMYEKYCGGFSLYRGGFVPSVLLGPTVNVTLETGNCTLVWSDDYSTKSVVCTSPSVSYVKTPTKYVHKHFKPAEFSTGACVLKKEVTKASEKVLYSGGSDVIFPSIHEFEKAMQNGFMGLWDAASNETDTAEASMLSMLGVGDWKIVTAAN</sequence>
<keyword evidence="1" id="KW-0732">Signal</keyword>
<evidence type="ECO:0000256" key="1">
    <source>
        <dbReference type="SAM" id="SignalP"/>
    </source>
</evidence>
<comment type="caution">
    <text evidence="2">The sequence shown here is derived from an EMBL/GenBank/DDBJ whole genome shotgun (WGS) entry which is preliminary data.</text>
</comment>